<evidence type="ECO:0000259" key="2">
    <source>
        <dbReference type="Pfam" id="PF24035"/>
    </source>
</evidence>
<feature type="transmembrane region" description="Helical" evidence="1">
    <location>
        <begin position="105"/>
        <end position="136"/>
    </location>
</feature>
<accession>A0A142CVT2</accession>
<keyword evidence="4" id="KW-1185">Reference proteome</keyword>
<dbReference type="Proteomes" id="UP000073604">
    <property type="component" value="Chromosome"/>
</dbReference>
<evidence type="ECO:0000313" key="4">
    <source>
        <dbReference type="Proteomes" id="UP000073604"/>
    </source>
</evidence>
<keyword evidence="1" id="KW-0812">Transmembrane</keyword>
<dbReference type="AlphaFoldDB" id="A0A142CVT2"/>
<name>A0A142CVT2_9EURY</name>
<dbReference type="KEGG" id="tpep:A0127_06715"/>
<protein>
    <recommendedName>
        <fullName evidence="2">DUF7344 domain-containing protein</fullName>
    </recommendedName>
</protein>
<evidence type="ECO:0000313" key="3">
    <source>
        <dbReference type="EMBL" id="AMQ18884.1"/>
    </source>
</evidence>
<evidence type="ECO:0000256" key="1">
    <source>
        <dbReference type="SAM" id="Phobius"/>
    </source>
</evidence>
<reference evidence="4" key="1">
    <citation type="submission" date="2016-03" db="EMBL/GenBank/DDBJ databases">
        <authorList>
            <person name="Oger P.M."/>
        </authorList>
    </citation>
    <scope>NUCLEOTIDE SEQUENCE [LARGE SCALE GENOMIC DNA]</scope>
    <source>
        <strain evidence="4">OG-1</strain>
    </source>
</reference>
<sequence>MAGNKAPSRMILGNNRRMLLIEFLQRKNGSAELRDVVEYIAEKEGNTDRKHRKSVYVSLMQTHLPKLEREGIVTFRRGTITLLKVPNNVTLYMEVVQKNDISWSVFYAGLSVIFALMAIWFGNVLLLFAAVTYLTVSVIHHKRTYLIARPKERKNIEKSEDNV</sequence>
<organism evidence="3 4">
    <name type="scientific">Thermococcus peptonophilus</name>
    <dbReference type="NCBI Taxonomy" id="53952"/>
    <lineage>
        <taxon>Archaea</taxon>
        <taxon>Methanobacteriati</taxon>
        <taxon>Methanobacteriota</taxon>
        <taxon>Thermococci</taxon>
        <taxon>Thermococcales</taxon>
        <taxon>Thermococcaceae</taxon>
        <taxon>Thermococcus</taxon>
    </lineage>
</organism>
<keyword evidence="1" id="KW-1133">Transmembrane helix</keyword>
<dbReference type="RefSeq" id="WP_062389612.1">
    <property type="nucleotide sequence ID" value="NZ_CP014750.1"/>
</dbReference>
<feature type="domain" description="DUF7344" evidence="2">
    <location>
        <begin position="11"/>
        <end position="77"/>
    </location>
</feature>
<keyword evidence="1" id="KW-0472">Membrane</keyword>
<dbReference type="Pfam" id="PF24035">
    <property type="entry name" value="DUF7344"/>
    <property type="match status" value="1"/>
</dbReference>
<dbReference type="OrthoDB" id="331021at2157"/>
<dbReference type="GeneID" id="27140225"/>
<dbReference type="STRING" id="53952.A0127_06715"/>
<gene>
    <name evidence="3" type="ORF">A0127_06715</name>
</gene>
<proteinExistence type="predicted"/>
<dbReference type="EMBL" id="CP014750">
    <property type="protein sequence ID" value="AMQ18884.1"/>
    <property type="molecule type" value="Genomic_DNA"/>
</dbReference>
<dbReference type="InterPro" id="IPR055768">
    <property type="entry name" value="DUF7344"/>
</dbReference>